<gene>
    <name evidence="2" type="ORF">C5O00_01205</name>
</gene>
<dbReference type="PANTHER" id="PTHR43179:SF7">
    <property type="entry name" value="RHAMNOSYLTRANSFERASE WBBL"/>
    <property type="match status" value="1"/>
</dbReference>
<dbReference type="InterPro" id="IPR001173">
    <property type="entry name" value="Glyco_trans_2-like"/>
</dbReference>
<evidence type="ECO:0000259" key="1">
    <source>
        <dbReference type="Pfam" id="PF00535"/>
    </source>
</evidence>
<dbReference type="KEGG" id="aue:C5O00_01205"/>
<name>A0A2S0HT59_9FLAO</name>
<dbReference type="EMBL" id="CP027062">
    <property type="protein sequence ID" value="AVI49857.1"/>
    <property type="molecule type" value="Genomic_DNA"/>
</dbReference>
<dbReference type="OrthoDB" id="9771846at2"/>
<dbReference type="Proteomes" id="UP000238442">
    <property type="component" value="Chromosome"/>
</dbReference>
<feature type="domain" description="Glycosyltransferase 2-like" evidence="1">
    <location>
        <begin position="4"/>
        <end position="183"/>
    </location>
</feature>
<dbReference type="SUPFAM" id="SSF53448">
    <property type="entry name" value="Nucleotide-diphospho-sugar transferases"/>
    <property type="match status" value="1"/>
</dbReference>
<organism evidence="2 3">
    <name type="scientific">Pukyongia salina</name>
    <dbReference type="NCBI Taxonomy" id="2094025"/>
    <lineage>
        <taxon>Bacteria</taxon>
        <taxon>Pseudomonadati</taxon>
        <taxon>Bacteroidota</taxon>
        <taxon>Flavobacteriia</taxon>
        <taxon>Flavobacteriales</taxon>
        <taxon>Flavobacteriaceae</taxon>
        <taxon>Pukyongia</taxon>
    </lineage>
</organism>
<dbReference type="AlphaFoldDB" id="A0A2S0HT59"/>
<protein>
    <submittedName>
        <fullName evidence="2">Glycosyl transferase family 2</fullName>
    </submittedName>
</protein>
<proteinExistence type="predicted"/>
<dbReference type="CDD" id="cd04186">
    <property type="entry name" value="GT_2_like_c"/>
    <property type="match status" value="1"/>
</dbReference>
<evidence type="ECO:0000313" key="3">
    <source>
        <dbReference type="Proteomes" id="UP000238442"/>
    </source>
</evidence>
<keyword evidence="3" id="KW-1185">Reference proteome</keyword>
<dbReference type="InterPro" id="IPR029044">
    <property type="entry name" value="Nucleotide-diphossugar_trans"/>
</dbReference>
<dbReference type="Gene3D" id="3.90.550.10">
    <property type="entry name" value="Spore Coat Polysaccharide Biosynthesis Protein SpsA, Chain A"/>
    <property type="match status" value="1"/>
</dbReference>
<sequence length="376" mass="42525">MKLSVIILNYNVRYFLEQAVRSVQQAITSLDAEIIVIDNNSADDSCQMMKEKFPTIRLIENNENVGFSKANNQAVAQAQGEYVCILNPDTAVPHTIFSNCLHYSSENPDLGILGVQLMDGTGNFLPESKRNVPTPWASIVKLLGFRKNKNGYYANDIAETDTGEVAVLPGAFMFLKRSVYEEVGGFDEDYFMYGEDIDFSYKVLQAGYKNHYMGTDGILHYKGESPQNDSTYLDRFYGAMHIFYRKHFASNFLSDAGVHLGLSLSKLIRKLTGKRSRNKAIPPSEAVIITDNFNLLKNLSEKLEIPAKSASKAILNDKDFKNTLFVFDEEYMSYNQIFMVMKRLKKRGNHFRIRPSGCNFMLGSDKSDEKGIVVVF</sequence>
<keyword evidence="2" id="KW-0808">Transferase</keyword>
<evidence type="ECO:0000313" key="2">
    <source>
        <dbReference type="EMBL" id="AVI49857.1"/>
    </source>
</evidence>
<dbReference type="GO" id="GO:0016740">
    <property type="term" value="F:transferase activity"/>
    <property type="evidence" value="ECO:0007669"/>
    <property type="project" value="UniProtKB-KW"/>
</dbReference>
<reference evidence="2 3" key="1">
    <citation type="submission" date="2018-02" db="EMBL/GenBank/DDBJ databases">
        <title>Genomic analysis of the strain RR4-38 isolated from a seawater recirculating aquaculture system.</title>
        <authorList>
            <person name="Kim Y.-S."/>
            <person name="Jang Y.H."/>
            <person name="Kim K.-H."/>
        </authorList>
    </citation>
    <scope>NUCLEOTIDE SEQUENCE [LARGE SCALE GENOMIC DNA]</scope>
    <source>
        <strain evidence="2 3">RR4-38</strain>
    </source>
</reference>
<accession>A0A2S0HT59</accession>
<dbReference type="PANTHER" id="PTHR43179">
    <property type="entry name" value="RHAMNOSYLTRANSFERASE WBBL"/>
    <property type="match status" value="1"/>
</dbReference>
<dbReference type="Pfam" id="PF00535">
    <property type="entry name" value="Glycos_transf_2"/>
    <property type="match status" value="1"/>
</dbReference>